<dbReference type="AlphaFoldDB" id="A0A662DCT8"/>
<dbReference type="NCBIfam" id="TIGR00135">
    <property type="entry name" value="gatC"/>
    <property type="match status" value="1"/>
</dbReference>
<dbReference type="GO" id="GO:0005524">
    <property type="term" value="F:ATP binding"/>
    <property type="evidence" value="ECO:0007669"/>
    <property type="project" value="UniProtKB-KW"/>
</dbReference>
<accession>A0A662DCT8</accession>
<comment type="catalytic activity">
    <reaction evidence="1">
        <text>L-aspartyl-tRNA(Asn) + L-glutamine + ATP + H2O = L-asparaginyl-tRNA(Asn) + L-glutamate + ADP + phosphate + 2 H(+)</text>
        <dbReference type="Rhea" id="RHEA:14513"/>
        <dbReference type="Rhea" id="RHEA-COMP:9674"/>
        <dbReference type="Rhea" id="RHEA-COMP:9677"/>
        <dbReference type="ChEBI" id="CHEBI:15377"/>
        <dbReference type="ChEBI" id="CHEBI:15378"/>
        <dbReference type="ChEBI" id="CHEBI:29985"/>
        <dbReference type="ChEBI" id="CHEBI:30616"/>
        <dbReference type="ChEBI" id="CHEBI:43474"/>
        <dbReference type="ChEBI" id="CHEBI:58359"/>
        <dbReference type="ChEBI" id="CHEBI:78515"/>
        <dbReference type="ChEBI" id="CHEBI:78516"/>
        <dbReference type="ChEBI" id="CHEBI:456216"/>
    </reaction>
</comment>
<evidence type="ECO:0000313" key="2">
    <source>
        <dbReference type="EMBL" id="RLE12131.1"/>
    </source>
</evidence>
<dbReference type="PANTHER" id="PTHR15004:SF0">
    <property type="entry name" value="GLUTAMYL-TRNA(GLN) AMIDOTRANSFERASE SUBUNIT C, MITOCHONDRIAL"/>
    <property type="match status" value="1"/>
</dbReference>
<dbReference type="InterPro" id="IPR036113">
    <property type="entry name" value="Asp/Glu-ADT_sf_sub_c"/>
</dbReference>
<dbReference type="InterPro" id="IPR003837">
    <property type="entry name" value="GatC"/>
</dbReference>
<dbReference type="GO" id="GO:0006450">
    <property type="term" value="P:regulation of translational fidelity"/>
    <property type="evidence" value="ECO:0007669"/>
    <property type="project" value="InterPro"/>
</dbReference>
<keyword evidence="2" id="KW-0808">Transferase</keyword>
<dbReference type="Proteomes" id="UP000280417">
    <property type="component" value="Unassembled WGS sequence"/>
</dbReference>
<keyword evidence="1" id="KW-0436">Ligase</keyword>
<dbReference type="GO" id="GO:0006412">
    <property type="term" value="P:translation"/>
    <property type="evidence" value="ECO:0007669"/>
    <property type="project" value="UniProtKB-UniRule"/>
</dbReference>
<proteinExistence type="inferred from homology"/>
<name>A0A662DCT8_UNCAE</name>
<dbReference type="Pfam" id="PF02686">
    <property type="entry name" value="GatC"/>
    <property type="match status" value="1"/>
</dbReference>
<dbReference type="EMBL" id="QMQA01000189">
    <property type="protein sequence ID" value="RLE12131.1"/>
    <property type="molecule type" value="Genomic_DNA"/>
</dbReference>
<sequence>MKLIDDSTIEWVAELAKLYLDPEEKREMKDQLGRIIEYMNVLSELDLDEITPTSHTLELKNVMRNDEVGESFDVESVQKLAPKWRKGHFVVPRIV</sequence>
<keyword evidence="1" id="KW-0547">Nucleotide-binding</keyword>
<gene>
    <name evidence="1" type="primary">gatC</name>
    <name evidence="2" type="ORF">DRJ04_06750</name>
</gene>
<protein>
    <recommendedName>
        <fullName evidence="1">Aspartyl/glutamyl-tRNA(Asn/Gln) amidotransferase subunit C</fullName>
        <shortName evidence="1">Asp/Glu-ADT subunit C</shortName>
        <ecNumber evidence="1">6.3.5.-</ecNumber>
    </recommendedName>
</protein>
<dbReference type="GO" id="GO:0016740">
    <property type="term" value="F:transferase activity"/>
    <property type="evidence" value="ECO:0007669"/>
    <property type="project" value="UniProtKB-KW"/>
</dbReference>
<keyword evidence="1" id="KW-0648">Protein biosynthesis</keyword>
<comment type="similarity">
    <text evidence="1">Belongs to the GatC family.</text>
</comment>
<dbReference type="PANTHER" id="PTHR15004">
    <property type="entry name" value="GLUTAMYL-TRNA(GLN) AMIDOTRANSFERASE SUBUNIT C, MITOCHONDRIAL"/>
    <property type="match status" value="1"/>
</dbReference>
<dbReference type="HAMAP" id="MF_00122">
    <property type="entry name" value="GatC"/>
    <property type="match status" value="1"/>
</dbReference>
<comment type="subunit">
    <text evidence="1">Heterotrimer of A, B and C subunits.</text>
</comment>
<comment type="function">
    <text evidence="1">Allows the formation of correctly charged Asn-tRNA(Asn) or Gln-tRNA(Gln) through the transamidation of misacylated Asp-tRNA(Asn) or Glu-tRNA(Gln) in organisms which lack either or both of asparaginyl-tRNA or glutaminyl-tRNA synthetases. The reaction takes place in the presence of glutamine and ATP through an activated phospho-Asp-tRNA(Asn) or phospho-Glu-tRNA(Gln).</text>
</comment>
<reference evidence="2 3" key="1">
    <citation type="submission" date="2018-06" db="EMBL/GenBank/DDBJ databases">
        <title>Extensive metabolic versatility and redundancy in microbially diverse, dynamic hydrothermal sediments.</title>
        <authorList>
            <person name="Dombrowski N."/>
            <person name="Teske A."/>
            <person name="Baker B.J."/>
        </authorList>
    </citation>
    <scope>NUCLEOTIDE SEQUENCE [LARGE SCALE GENOMIC DNA]</scope>
    <source>
        <strain evidence="2">B3_G15</strain>
    </source>
</reference>
<keyword evidence="1" id="KW-0067">ATP-binding</keyword>
<evidence type="ECO:0000313" key="3">
    <source>
        <dbReference type="Proteomes" id="UP000280417"/>
    </source>
</evidence>
<dbReference type="SUPFAM" id="SSF141000">
    <property type="entry name" value="Glu-tRNAGln amidotransferase C subunit"/>
    <property type="match status" value="1"/>
</dbReference>
<organism evidence="2 3">
    <name type="scientific">Aerophobetes bacterium</name>
    <dbReference type="NCBI Taxonomy" id="2030807"/>
    <lineage>
        <taxon>Bacteria</taxon>
        <taxon>Candidatus Aerophobota</taxon>
    </lineage>
</organism>
<dbReference type="GO" id="GO:0050567">
    <property type="term" value="F:glutaminyl-tRNA synthase (glutamine-hydrolyzing) activity"/>
    <property type="evidence" value="ECO:0007669"/>
    <property type="project" value="UniProtKB-UniRule"/>
</dbReference>
<dbReference type="GO" id="GO:0070681">
    <property type="term" value="P:glutaminyl-tRNAGln biosynthesis via transamidation"/>
    <property type="evidence" value="ECO:0007669"/>
    <property type="project" value="TreeGrafter"/>
</dbReference>
<evidence type="ECO:0000256" key="1">
    <source>
        <dbReference type="HAMAP-Rule" id="MF_00122"/>
    </source>
</evidence>
<comment type="caution">
    <text evidence="2">The sequence shown here is derived from an EMBL/GenBank/DDBJ whole genome shotgun (WGS) entry which is preliminary data.</text>
</comment>
<dbReference type="Gene3D" id="1.10.20.60">
    <property type="entry name" value="Glu-tRNAGln amidotransferase C subunit, N-terminal domain"/>
    <property type="match status" value="1"/>
</dbReference>
<dbReference type="EC" id="6.3.5.-" evidence="1"/>
<comment type="catalytic activity">
    <reaction evidence="1">
        <text>L-glutamyl-tRNA(Gln) + L-glutamine + ATP + H2O = L-glutaminyl-tRNA(Gln) + L-glutamate + ADP + phosphate + H(+)</text>
        <dbReference type="Rhea" id="RHEA:17521"/>
        <dbReference type="Rhea" id="RHEA-COMP:9681"/>
        <dbReference type="Rhea" id="RHEA-COMP:9684"/>
        <dbReference type="ChEBI" id="CHEBI:15377"/>
        <dbReference type="ChEBI" id="CHEBI:15378"/>
        <dbReference type="ChEBI" id="CHEBI:29985"/>
        <dbReference type="ChEBI" id="CHEBI:30616"/>
        <dbReference type="ChEBI" id="CHEBI:43474"/>
        <dbReference type="ChEBI" id="CHEBI:58359"/>
        <dbReference type="ChEBI" id="CHEBI:78520"/>
        <dbReference type="ChEBI" id="CHEBI:78521"/>
        <dbReference type="ChEBI" id="CHEBI:456216"/>
    </reaction>
</comment>